<dbReference type="Proteomes" id="UP000765509">
    <property type="component" value="Unassembled WGS sequence"/>
</dbReference>
<protein>
    <submittedName>
        <fullName evidence="1">Uncharacterized protein</fullName>
    </submittedName>
</protein>
<organism evidence="1 2">
    <name type="scientific">Austropuccinia psidii MF-1</name>
    <dbReference type="NCBI Taxonomy" id="1389203"/>
    <lineage>
        <taxon>Eukaryota</taxon>
        <taxon>Fungi</taxon>
        <taxon>Dikarya</taxon>
        <taxon>Basidiomycota</taxon>
        <taxon>Pucciniomycotina</taxon>
        <taxon>Pucciniomycetes</taxon>
        <taxon>Pucciniales</taxon>
        <taxon>Sphaerophragmiaceae</taxon>
        <taxon>Austropuccinia</taxon>
    </lineage>
</organism>
<comment type="caution">
    <text evidence="1">The sequence shown here is derived from an EMBL/GenBank/DDBJ whole genome shotgun (WGS) entry which is preliminary data.</text>
</comment>
<evidence type="ECO:0000313" key="2">
    <source>
        <dbReference type="Proteomes" id="UP000765509"/>
    </source>
</evidence>
<name>A0A9Q3PBK4_9BASI</name>
<keyword evidence="2" id="KW-1185">Reference proteome</keyword>
<evidence type="ECO:0000313" key="1">
    <source>
        <dbReference type="EMBL" id="MBW0555245.1"/>
    </source>
</evidence>
<gene>
    <name evidence="1" type="ORF">O181_094960</name>
</gene>
<dbReference type="AlphaFoldDB" id="A0A9Q3PBK4"/>
<accession>A0A9Q3PBK4</accession>
<sequence length="143" mass="16608">MAKLVRNTPGKKFKNGKGDNTIINLTQKTHDLSISPKSDKFGQELQKKWQNNLKRQLEESISKDESPSIVYKPINETIETFQILVDGNEKINGNPFKTKPKKKKVRFNEHDELSDGEIINEIEKDLRIMEERNIPYQILTQTI</sequence>
<reference evidence="1" key="1">
    <citation type="submission" date="2021-03" db="EMBL/GenBank/DDBJ databases">
        <title>Draft genome sequence of rust myrtle Austropuccinia psidii MF-1, a brazilian biotype.</title>
        <authorList>
            <person name="Quecine M.C."/>
            <person name="Pachon D.M.R."/>
            <person name="Bonatelli M.L."/>
            <person name="Correr F.H."/>
            <person name="Franceschini L.M."/>
            <person name="Leite T.F."/>
            <person name="Margarido G.R.A."/>
            <person name="Almeida C.A."/>
            <person name="Ferrarezi J.A."/>
            <person name="Labate C.A."/>
        </authorList>
    </citation>
    <scope>NUCLEOTIDE SEQUENCE</scope>
    <source>
        <strain evidence="1">MF-1</strain>
    </source>
</reference>
<proteinExistence type="predicted"/>
<dbReference type="EMBL" id="AVOT02062153">
    <property type="protein sequence ID" value="MBW0555245.1"/>
    <property type="molecule type" value="Genomic_DNA"/>
</dbReference>